<name>A0A6C0BB94_9ZZZZ</name>
<proteinExistence type="predicted"/>
<accession>A0A6C0BB94</accession>
<organism evidence="1">
    <name type="scientific">viral metagenome</name>
    <dbReference type="NCBI Taxonomy" id="1070528"/>
    <lineage>
        <taxon>unclassified sequences</taxon>
        <taxon>metagenomes</taxon>
        <taxon>organismal metagenomes</taxon>
    </lineage>
</organism>
<dbReference type="AlphaFoldDB" id="A0A6C0BB94"/>
<protein>
    <submittedName>
        <fullName evidence="1">Uncharacterized protein</fullName>
    </submittedName>
</protein>
<dbReference type="EMBL" id="MN739104">
    <property type="protein sequence ID" value="QHS89064.1"/>
    <property type="molecule type" value="Genomic_DNA"/>
</dbReference>
<sequence length="261" mass="30945">MIFGTIIFLSNNIMNNNVITNFFDKFEVSNKEIAKNVVYISSKIYVSNVPFNYINTRSIFTPDERFEQTVKTIESIRKYIPNSYIILFDNSKFIDQKLPLLSNMVDLFINITDDELINYYTDENVTKWKSVIVQMQTTLNYLKTNMIDLKINQFFNISGRYTINETFNYDYYDNEDNIFKKNNSVSDRLYYYTSFFKISSSKFAKFCEIIQELYNDMSIGDQYGNTDLEVLLPLRLNFDFLRSENLGITQNIAVWHQTDMI</sequence>
<reference evidence="1" key="1">
    <citation type="journal article" date="2020" name="Nature">
        <title>Giant virus diversity and host interactions through global metagenomics.</title>
        <authorList>
            <person name="Schulz F."/>
            <person name="Roux S."/>
            <person name="Paez-Espino D."/>
            <person name="Jungbluth S."/>
            <person name="Walsh D.A."/>
            <person name="Denef V.J."/>
            <person name="McMahon K.D."/>
            <person name="Konstantinidis K.T."/>
            <person name="Eloe-Fadrosh E.A."/>
            <person name="Kyrpides N.C."/>
            <person name="Woyke T."/>
        </authorList>
    </citation>
    <scope>NUCLEOTIDE SEQUENCE</scope>
    <source>
        <strain evidence="1">GVMAG-M-3300010158-59</strain>
    </source>
</reference>
<evidence type="ECO:0000313" key="1">
    <source>
        <dbReference type="EMBL" id="QHS89064.1"/>
    </source>
</evidence>